<protein>
    <recommendedName>
        <fullName evidence="3">DUF503 domain-containing protein</fullName>
    </recommendedName>
</protein>
<dbReference type="PANTHER" id="PTHR36441:SF1">
    <property type="entry name" value="DUF503 DOMAIN-CONTAINING PROTEIN"/>
    <property type="match status" value="1"/>
</dbReference>
<dbReference type="AlphaFoldDB" id="A0A0P6XRJ5"/>
<evidence type="ECO:0008006" key="3">
    <source>
        <dbReference type="Google" id="ProtNLM"/>
    </source>
</evidence>
<dbReference type="RefSeq" id="WP_061916219.1">
    <property type="nucleotide sequence ID" value="NZ_DF967971.1"/>
</dbReference>
<reference evidence="1 2" key="1">
    <citation type="submission" date="2015-07" db="EMBL/GenBank/DDBJ databases">
        <title>Draft genome of Bellilinea caldifistulae DSM 17877.</title>
        <authorList>
            <person name="Hemp J."/>
            <person name="Ward L.M."/>
            <person name="Pace L.A."/>
            <person name="Fischer W.W."/>
        </authorList>
    </citation>
    <scope>NUCLEOTIDE SEQUENCE [LARGE SCALE GENOMIC DNA]</scope>
    <source>
        <strain evidence="1 2">GOMI-1</strain>
    </source>
</reference>
<dbReference type="EMBL" id="LGHJ01000016">
    <property type="protein sequence ID" value="KPL75028.1"/>
    <property type="molecule type" value="Genomic_DNA"/>
</dbReference>
<dbReference type="Proteomes" id="UP000050514">
    <property type="component" value="Unassembled WGS sequence"/>
</dbReference>
<dbReference type="InterPro" id="IPR036746">
    <property type="entry name" value="TT1725-like_sf"/>
</dbReference>
<dbReference type="OrthoDB" id="9809023at2"/>
<dbReference type="PANTHER" id="PTHR36441">
    <property type="entry name" value="HYPOTHETICAL CYTOSOLIC PROTEIN"/>
    <property type="match status" value="1"/>
</dbReference>
<organism evidence="1 2">
    <name type="scientific">Bellilinea caldifistulae</name>
    <dbReference type="NCBI Taxonomy" id="360411"/>
    <lineage>
        <taxon>Bacteria</taxon>
        <taxon>Bacillati</taxon>
        <taxon>Chloroflexota</taxon>
        <taxon>Anaerolineae</taxon>
        <taxon>Anaerolineales</taxon>
        <taxon>Anaerolineaceae</taxon>
        <taxon>Bellilinea</taxon>
    </lineage>
</organism>
<dbReference type="Pfam" id="PF04456">
    <property type="entry name" value="DUF503"/>
    <property type="match status" value="1"/>
</dbReference>
<name>A0A0P6XRJ5_9CHLR</name>
<accession>A0A0P6XRJ5</accession>
<gene>
    <name evidence="1" type="ORF">AC812_11075</name>
</gene>
<proteinExistence type="predicted"/>
<dbReference type="InterPro" id="IPR007546">
    <property type="entry name" value="DUF503"/>
</dbReference>
<evidence type="ECO:0000313" key="1">
    <source>
        <dbReference type="EMBL" id="KPL75028.1"/>
    </source>
</evidence>
<keyword evidence="2" id="KW-1185">Reference proteome</keyword>
<dbReference type="SUPFAM" id="SSF103007">
    <property type="entry name" value="Hypothetical protein TT1725"/>
    <property type="match status" value="1"/>
</dbReference>
<sequence length="95" mass="10880">MPTIGLLVIHIHLPHSLSLKQKRSLLKSLLNRLRKEFNISVAEIGLNDHWQESLIACAVVCNDCAFATHSLQKVHTFIENQFPNLPILDHRIECF</sequence>
<evidence type="ECO:0000313" key="2">
    <source>
        <dbReference type="Proteomes" id="UP000050514"/>
    </source>
</evidence>
<dbReference type="STRING" id="360411.AC812_11075"/>
<comment type="caution">
    <text evidence="1">The sequence shown here is derived from an EMBL/GenBank/DDBJ whole genome shotgun (WGS) entry which is preliminary data.</text>
</comment>
<dbReference type="Gene3D" id="3.30.70.1120">
    <property type="entry name" value="TT1725-like"/>
    <property type="match status" value="1"/>
</dbReference>